<keyword evidence="1" id="KW-0175">Coiled coil</keyword>
<keyword evidence="3" id="KW-1185">Reference proteome</keyword>
<proteinExistence type="predicted"/>
<evidence type="ECO:0000313" key="2">
    <source>
        <dbReference type="EMBL" id="MFC4071691.1"/>
    </source>
</evidence>
<gene>
    <name evidence="2" type="ORF">ACFO0C_42715</name>
</gene>
<name>A0ABV8J6D2_9ACTN</name>
<accession>A0ABV8J6D2</accession>
<dbReference type="Proteomes" id="UP001595867">
    <property type="component" value="Unassembled WGS sequence"/>
</dbReference>
<dbReference type="RefSeq" id="WP_378072561.1">
    <property type="nucleotide sequence ID" value="NZ_JBHSBL010000028.1"/>
</dbReference>
<feature type="coiled-coil region" evidence="1">
    <location>
        <begin position="42"/>
        <end position="69"/>
    </location>
</feature>
<dbReference type="EMBL" id="JBHSBL010000028">
    <property type="protein sequence ID" value="MFC4071691.1"/>
    <property type="molecule type" value="Genomic_DNA"/>
</dbReference>
<sequence>MSGSVLFLGAPEYLGVEVARRGFFAELNYQAQQAEKRRRQQVAAAYRAQAAAQREAERARRDYERAAAASARASAAEQVEAQKLAARMHVDARTAEAAAMNAELAQLYEDMNCLLASTLDVDDYIDLESLKIKTVEHPRFEPGPLADPVPPMPSLIYPPEPVYREPAAPTGLSNAFGGKKRHEAEVAKVRAAYEVAHRGWHEHCARLHADYMAEYERRKRAEQERVHRLNAAEEEYRLQCRQREAEAEAQNQHLSQFINDLAFDVESAIQDYVGVVLSNSVYPEAFPIAYDHSFDISSRELVLTVIVPEPGGLPAVKEYRYVKAKDEIVPTALPVKERKDRYASAVWQVALRTLHEIFEADRAGKIRSVALTVAADRLAPATGQPERIPFVLVGADREHFGTFDLAHVVPHATLSYLGAALSKSPFDFVAADSSAGVRVRGR</sequence>
<protein>
    <recommendedName>
        <fullName evidence="4">Restriction system protein</fullName>
    </recommendedName>
</protein>
<organism evidence="2 3">
    <name type="scientific">Actinoplanes subglobosus</name>
    <dbReference type="NCBI Taxonomy" id="1547892"/>
    <lineage>
        <taxon>Bacteria</taxon>
        <taxon>Bacillati</taxon>
        <taxon>Actinomycetota</taxon>
        <taxon>Actinomycetes</taxon>
        <taxon>Micromonosporales</taxon>
        <taxon>Micromonosporaceae</taxon>
        <taxon>Actinoplanes</taxon>
    </lineage>
</organism>
<evidence type="ECO:0000313" key="3">
    <source>
        <dbReference type="Proteomes" id="UP001595867"/>
    </source>
</evidence>
<evidence type="ECO:0000256" key="1">
    <source>
        <dbReference type="SAM" id="Coils"/>
    </source>
</evidence>
<reference evidence="3" key="1">
    <citation type="journal article" date="2019" name="Int. J. Syst. Evol. Microbiol.">
        <title>The Global Catalogue of Microorganisms (GCM) 10K type strain sequencing project: providing services to taxonomists for standard genome sequencing and annotation.</title>
        <authorList>
            <consortium name="The Broad Institute Genomics Platform"/>
            <consortium name="The Broad Institute Genome Sequencing Center for Infectious Disease"/>
            <person name="Wu L."/>
            <person name="Ma J."/>
        </authorList>
    </citation>
    <scope>NUCLEOTIDE SEQUENCE [LARGE SCALE GENOMIC DNA]</scope>
    <source>
        <strain evidence="3">TBRC 5832</strain>
    </source>
</reference>
<comment type="caution">
    <text evidence="2">The sequence shown here is derived from an EMBL/GenBank/DDBJ whole genome shotgun (WGS) entry which is preliminary data.</text>
</comment>
<evidence type="ECO:0008006" key="4">
    <source>
        <dbReference type="Google" id="ProtNLM"/>
    </source>
</evidence>